<geneLocation type="plasmid" evidence="1 2">
    <name>unnamed3</name>
</geneLocation>
<dbReference type="Proteomes" id="UP000234752">
    <property type="component" value="Plasmid unnamed3"/>
</dbReference>
<evidence type="ECO:0000313" key="2">
    <source>
        <dbReference type="Proteomes" id="UP000234752"/>
    </source>
</evidence>
<keyword evidence="1" id="KW-0614">Plasmid</keyword>
<name>A0A2K9NLG7_9PROT</name>
<dbReference type="OrthoDB" id="186663at2"/>
<proteinExistence type="predicted"/>
<evidence type="ECO:0000313" key="1">
    <source>
        <dbReference type="EMBL" id="AUN33917.1"/>
    </source>
</evidence>
<dbReference type="Pfam" id="PF13439">
    <property type="entry name" value="Glyco_transf_4"/>
    <property type="match status" value="1"/>
</dbReference>
<dbReference type="PANTHER" id="PTHR12526:SF635">
    <property type="entry name" value="GLYCOSYL TRANSFERASE GROUP 1"/>
    <property type="match status" value="1"/>
</dbReference>
<dbReference type="Pfam" id="PF13692">
    <property type="entry name" value="Glyco_trans_1_4"/>
    <property type="match status" value="1"/>
</dbReference>
<gene>
    <name evidence="1" type="ORF">C0V82_26265</name>
</gene>
<dbReference type="SUPFAM" id="SSF53756">
    <property type="entry name" value="UDP-Glycosyltransferase/glycogen phosphorylase"/>
    <property type="match status" value="1"/>
</dbReference>
<dbReference type="KEGG" id="ncb:C0V82_26265"/>
<protein>
    <submittedName>
        <fullName evidence="1">Glycosyl transferase family 1</fullName>
    </submittedName>
</protein>
<dbReference type="PANTHER" id="PTHR12526">
    <property type="entry name" value="GLYCOSYLTRANSFERASE"/>
    <property type="match status" value="1"/>
</dbReference>
<organism evidence="1 2">
    <name type="scientific">Niveispirillum cyanobacteriorum</name>
    <dbReference type="NCBI Taxonomy" id="1612173"/>
    <lineage>
        <taxon>Bacteria</taxon>
        <taxon>Pseudomonadati</taxon>
        <taxon>Pseudomonadota</taxon>
        <taxon>Alphaproteobacteria</taxon>
        <taxon>Rhodospirillales</taxon>
        <taxon>Azospirillaceae</taxon>
        <taxon>Niveispirillum</taxon>
    </lineage>
</organism>
<dbReference type="Gene3D" id="3.40.50.2000">
    <property type="entry name" value="Glycogen Phosphorylase B"/>
    <property type="match status" value="2"/>
</dbReference>
<keyword evidence="1" id="KW-0808">Transferase</keyword>
<sequence length="425" mass="45989">MKVALVNTYDEIGGAARAALRLHKALLVCGQPVRTYVHQKDSNAADIIRVLAETPAEKAAAEAIETVDSAERAAYPSMADNRHPLFTSERAGPGPALVNRLEAVDIINLHWVRGLLDWEHFFATRPPGQAVVWTMHDTLAFTGGCHYPGTCGHFTAACGSCHHLGSSDPDDMSARILRRKREAISRFTGPFSLVAPSRWMADMCQRSALFAGRAVTVIPNGIDTDIFRPGNRTALREELGLPIDIPIVLFVASVLTEPRKGLTYVLEALERLGETMPVILATAGHAPPVSVTGVQHIHLGIAMDDEQLRNFYVAADVLILPSLEDNLPNTAMEALACGTPVVGFPSGGIPDLVDMTCGELAPALSGEGLALALRRLLNDPIRHADLCRGARRKAEREYALAVHGRRYLDHYQSILSARPTGESLS</sequence>
<accession>A0A2K9NLG7</accession>
<dbReference type="InterPro" id="IPR028098">
    <property type="entry name" value="Glyco_trans_4-like_N"/>
</dbReference>
<reference evidence="1 2" key="1">
    <citation type="submission" date="2017-12" db="EMBL/GenBank/DDBJ databases">
        <title>Genomes of bacteria within cyanobacterial aggregates.</title>
        <authorList>
            <person name="Cai H."/>
        </authorList>
    </citation>
    <scope>NUCLEOTIDE SEQUENCE [LARGE SCALE GENOMIC DNA]</scope>
    <source>
        <strain evidence="1 2">TH16</strain>
        <plasmid evidence="1 2">unnamed3</plasmid>
    </source>
</reference>
<dbReference type="RefSeq" id="WP_102115419.1">
    <property type="nucleotide sequence ID" value="NZ_BMGN01000013.1"/>
</dbReference>
<dbReference type="AlphaFoldDB" id="A0A2K9NLG7"/>
<dbReference type="GO" id="GO:0016757">
    <property type="term" value="F:glycosyltransferase activity"/>
    <property type="evidence" value="ECO:0007669"/>
    <property type="project" value="TreeGrafter"/>
</dbReference>
<dbReference type="EMBL" id="CP025615">
    <property type="protein sequence ID" value="AUN33917.1"/>
    <property type="molecule type" value="Genomic_DNA"/>
</dbReference>
<keyword evidence="2" id="KW-1185">Reference proteome</keyword>